<feature type="transmembrane region" description="Helical" evidence="1">
    <location>
        <begin position="86"/>
        <end position="109"/>
    </location>
</feature>
<dbReference type="STRING" id="329726.AM1_0954"/>
<evidence type="ECO:0000256" key="1">
    <source>
        <dbReference type="SAM" id="Phobius"/>
    </source>
</evidence>
<dbReference type="eggNOG" id="ENOG502Z7VW">
    <property type="taxonomic scope" value="Bacteria"/>
</dbReference>
<name>B0BZS1_ACAM1</name>
<dbReference type="EMBL" id="CP000828">
    <property type="protein sequence ID" value="ABW25997.1"/>
    <property type="molecule type" value="Genomic_DNA"/>
</dbReference>
<feature type="transmembrane region" description="Helical" evidence="1">
    <location>
        <begin position="121"/>
        <end position="138"/>
    </location>
</feature>
<dbReference type="AlphaFoldDB" id="B0BZS1"/>
<dbReference type="KEGG" id="amr:AM1_0954"/>
<dbReference type="Proteomes" id="UP000000268">
    <property type="component" value="Chromosome"/>
</dbReference>
<organism evidence="2 3">
    <name type="scientific">Acaryochloris marina (strain MBIC 11017)</name>
    <dbReference type="NCBI Taxonomy" id="329726"/>
    <lineage>
        <taxon>Bacteria</taxon>
        <taxon>Bacillati</taxon>
        <taxon>Cyanobacteriota</taxon>
        <taxon>Cyanophyceae</taxon>
        <taxon>Acaryochloridales</taxon>
        <taxon>Acaryochloridaceae</taxon>
        <taxon>Acaryochloris</taxon>
    </lineage>
</organism>
<feature type="transmembrane region" description="Helical" evidence="1">
    <location>
        <begin position="23"/>
        <end position="42"/>
    </location>
</feature>
<keyword evidence="1" id="KW-1133">Transmembrane helix</keyword>
<evidence type="ECO:0000313" key="2">
    <source>
        <dbReference type="EMBL" id="ABW25997.1"/>
    </source>
</evidence>
<evidence type="ECO:0000313" key="3">
    <source>
        <dbReference type="Proteomes" id="UP000000268"/>
    </source>
</evidence>
<feature type="transmembrane region" description="Helical" evidence="1">
    <location>
        <begin position="174"/>
        <end position="190"/>
    </location>
</feature>
<keyword evidence="1" id="KW-0812">Transmembrane</keyword>
<accession>B0BZS1</accession>
<feature type="transmembrane region" description="Helical" evidence="1">
    <location>
        <begin position="62"/>
        <end position="80"/>
    </location>
</feature>
<keyword evidence="3" id="KW-1185">Reference proteome</keyword>
<gene>
    <name evidence="2" type="ordered locus">AM1_0954</name>
</gene>
<reference evidence="2 3" key="1">
    <citation type="journal article" date="2008" name="Proc. Natl. Acad. Sci. U.S.A.">
        <title>Niche adaptation and genome expansion in the chlorophyll d-producing cyanobacterium Acaryochloris marina.</title>
        <authorList>
            <person name="Swingley W.D."/>
            <person name="Chen M."/>
            <person name="Cheung P.C."/>
            <person name="Conrad A.L."/>
            <person name="Dejesa L.C."/>
            <person name="Hao J."/>
            <person name="Honchak B.M."/>
            <person name="Karbach L.E."/>
            <person name="Kurdoglu A."/>
            <person name="Lahiri S."/>
            <person name="Mastrian S.D."/>
            <person name="Miyashita H."/>
            <person name="Page L."/>
            <person name="Ramakrishna P."/>
            <person name="Satoh S."/>
            <person name="Sattley W.M."/>
            <person name="Shimada Y."/>
            <person name="Taylor H.L."/>
            <person name="Tomo T."/>
            <person name="Tsuchiya T."/>
            <person name="Wang Z.T."/>
            <person name="Raymond J."/>
            <person name="Mimuro M."/>
            <person name="Blankenship R.E."/>
            <person name="Touchman J.W."/>
        </authorList>
    </citation>
    <scope>NUCLEOTIDE SEQUENCE [LARGE SCALE GENOMIC DNA]</scope>
    <source>
        <strain evidence="3">MBIC 11017</strain>
    </source>
</reference>
<feature type="transmembrane region" description="Helical" evidence="1">
    <location>
        <begin position="144"/>
        <end position="162"/>
    </location>
</feature>
<dbReference type="HOGENOM" id="CLU_078139_0_0_3"/>
<proteinExistence type="predicted"/>
<sequence length="191" mass="21392">MSHAQEEIEHAQVPFIIYLENHVYLLALLGLAVFYGLDSLVLQSRKANQEEQNADRAGTVIFWIHISAFAALNVILGYLLQDLGAHSLYTCILFFAALALHFFIIDHHLYEHHKTPYNQRGRWLLVAAIILGMVLGQAAMLDKAGVLIIWSFLAGSIILNVLKRELPDEQESCFMSFIVGAALYTGLLLAK</sequence>
<protein>
    <submittedName>
        <fullName evidence="2">Uncharacterized protein</fullName>
    </submittedName>
</protein>
<keyword evidence="1" id="KW-0472">Membrane</keyword>